<sequence>MAVTGKLELTLKITEFPTDVQTVENNWKQFTVDCDGRIFTLTVKPKMFKKLEEAQANFPMWVAAIAGKLGEATPDGFVLADPAIQVFEKKPKDSKETAPE</sequence>
<dbReference type="HOGENOM" id="CLU_2328647_0_0_3"/>
<organism evidence="1 2">
    <name type="scientific">Planktothrix agardhii (strain NIVA-CYA 126/8)</name>
    <dbReference type="NCBI Taxonomy" id="388467"/>
    <lineage>
        <taxon>Bacteria</taxon>
        <taxon>Bacillati</taxon>
        <taxon>Cyanobacteriota</taxon>
        <taxon>Cyanophyceae</taxon>
        <taxon>Oscillatoriophycideae</taxon>
        <taxon>Oscillatoriales</taxon>
        <taxon>Microcoleaceae</taxon>
        <taxon>Planktothrix</taxon>
    </lineage>
</organism>
<proteinExistence type="predicted"/>
<dbReference type="PATRIC" id="fig|388467.6.peg.4824"/>
<gene>
    <name evidence="1" type="ORF">A19Y_8016</name>
</gene>
<accession>A0A073CBT6</accession>
<dbReference type="RefSeq" id="WP_042158671.1">
    <property type="nucleotide sequence ID" value="NZ_CM002808.1"/>
</dbReference>
<evidence type="ECO:0000313" key="1">
    <source>
        <dbReference type="EMBL" id="KEI65123.1"/>
    </source>
</evidence>
<reference evidence="1 2" key="1">
    <citation type="journal article" date="2014" name="Appl. Environ. Microbiol.">
        <title>Elucidation of insertion elements encoded on plasmids and in vitro construction of shuttle vectors from the toxic cyanobacterium Planktothrix.</title>
        <authorList>
            <person name="Christiansen G."/>
            <person name="Goesmann A."/>
            <person name="Kurmayer R."/>
        </authorList>
    </citation>
    <scope>NUCLEOTIDE SEQUENCE [LARGE SCALE GENOMIC DNA]</scope>
    <source>
        <strain evidence="1 2">NIVA-CYA 126/8</strain>
        <plasmid evidence="1">pPA79</plasmid>
    </source>
</reference>
<evidence type="ECO:0000313" key="2">
    <source>
        <dbReference type="Proteomes" id="UP000027395"/>
    </source>
</evidence>
<keyword evidence="2" id="KW-1185">Reference proteome</keyword>
<dbReference type="Proteomes" id="UP000027395">
    <property type="component" value="Plasmid pPA79"/>
</dbReference>
<geneLocation type="plasmid" evidence="1 2">
    <name>pPA79</name>
</geneLocation>
<name>A0A073CBT6_PLAA1</name>
<protein>
    <recommendedName>
        <fullName evidence="3">Fertility inhibition FinO-like protein</fullName>
    </recommendedName>
</protein>
<dbReference type="EMBL" id="CM002808">
    <property type="protein sequence ID" value="KEI65123.1"/>
    <property type="molecule type" value="Genomic_DNA"/>
</dbReference>
<dbReference type="AlphaFoldDB" id="A0A073CBT6"/>
<evidence type="ECO:0008006" key="3">
    <source>
        <dbReference type="Google" id="ProtNLM"/>
    </source>
</evidence>
<dbReference type="GeneID" id="77290533"/>
<keyword evidence="1" id="KW-0614">Plasmid</keyword>